<keyword evidence="9" id="KW-1185">Reference proteome</keyword>
<dbReference type="GO" id="GO:0008270">
    <property type="term" value="F:zinc ion binding"/>
    <property type="evidence" value="ECO:0007669"/>
    <property type="project" value="UniProtKB-KW"/>
</dbReference>
<reference evidence="8" key="1">
    <citation type="submission" date="2021-02" db="EMBL/GenBank/DDBJ databases">
        <authorList>
            <person name="Nowell W R."/>
        </authorList>
    </citation>
    <scope>NUCLEOTIDE SEQUENCE</scope>
    <source>
        <strain evidence="8">Ploen Becks lab</strain>
    </source>
</reference>
<gene>
    <name evidence="8" type="ORF">OXX778_LOCUS11806</name>
</gene>
<name>A0A814A7R9_9BILA</name>
<comment type="caution">
    <text evidence="8">The sequence shown here is derived from an EMBL/GenBank/DDBJ whole genome shotgun (WGS) entry which is preliminary data.</text>
</comment>
<dbReference type="InterPro" id="IPR002515">
    <property type="entry name" value="Znf_C2H2C"/>
</dbReference>
<keyword evidence="4" id="KW-0862">Zinc</keyword>
<evidence type="ECO:0000256" key="3">
    <source>
        <dbReference type="ARBA" id="ARBA00022771"/>
    </source>
</evidence>
<keyword evidence="7" id="KW-0539">Nucleus</keyword>
<evidence type="ECO:0000313" key="8">
    <source>
        <dbReference type="EMBL" id="CAF0909173.1"/>
    </source>
</evidence>
<keyword evidence="5" id="KW-0805">Transcription regulation</keyword>
<evidence type="ECO:0000256" key="1">
    <source>
        <dbReference type="ARBA" id="ARBA00004123"/>
    </source>
</evidence>
<dbReference type="AlphaFoldDB" id="A0A814A7R9"/>
<comment type="subcellular location">
    <subcellularLocation>
        <location evidence="1">Nucleus</location>
    </subcellularLocation>
</comment>
<evidence type="ECO:0000256" key="4">
    <source>
        <dbReference type="ARBA" id="ARBA00022833"/>
    </source>
</evidence>
<proteinExistence type="predicted"/>
<evidence type="ECO:0000256" key="6">
    <source>
        <dbReference type="ARBA" id="ARBA00023163"/>
    </source>
</evidence>
<keyword evidence="3" id="KW-0863">Zinc-finger</keyword>
<keyword evidence="2" id="KW-0479">Metal-binding</keyword>
<dbReference type="SUPFAM" id="SSF103637">
    <property type="entry name" value="CCHHC domain"/>
    <property type="match status" value="1"/>
</dbReference>
<evidence type="ECO:0000256" key="5">
    <source>
        <dbReference type="ARBA" id="ARBA00023015"/>
    </source>
</evidence>
<sequence>MKLQNEIKTNRKKRVCPVPGCDSKGNTISGRSNHFSINNCPLAKSKLGFLSKTQMESSNDQILNAKIENLEKRNFDLDQDLITAKNELVFFKAKKNFKRKKYDDYSGFIDQNFNKNPFFPDKNYQEKDNYFVNDHNLREVNLNFKIALEDLYDRFENFRRKYYSINKYNVDENPLIGLFRSDGQANGSSVFLGPNNGVFYINASENKSWLTPYQKLFSVEYIF</sequence>
<dbReference type="InterPro" id="IPR036060">
    <property type="entry name" value="Znf_C2H2C_sf"/>
</dbReference>
<evidence type="ECO:0000313" key="9">
    <source>
        <dbReference type="Proteomes" id="UP000663879"/>
    </source>
</evidence>
<dbReference type="Proteomes" id="UP000663879">
    <property type="component" value="Unassembled WGS sequence"/>
</dbReference>
<evidence type="ECO:0000256" key="2">
    <source>
        <dbReference type="ARBA" id="ARBA00022723"/>
    </source>
</evidence>
<protein>
    <submittedName>
        <fullName evidence="8">Uncharacterized protein</fullName>
    </submittedName>
</protein>
<dbReference type="PROSITE" id="PS51802">
    <property type="entry name" value="ZF_CCHHC"/>
    <property type="match status" value="1"/>
</dbReference>
<dbReference type="GO" id="GO:0006355">
    <property type="term" value="P:regulation of DNA-templated transcription"/>
    <property type="evidence" value="ECO:0007669"/>
    <property type="project" value="InterPro"/>
</dbReference>
<dbReference type="GO" id="GO:0005634">
    <property type="term" value="C:nucleus"/>
    <property type="evidence" value="ECO:0007669"/>
    <property type="project" value="UniProtKB-SubCell"/>
</dbReference>
<keyword evidence="6" id="KW-0804">Transcription</keyword>
<organism evidence="8 9">
    <name type="scientific">Brachionus calyciflorus</name>
    <dbReference type="NCBI Taxonomy" id="104777"/>
    <lineage>
        <taxon>Eukaryota</taxon>
        <taxon>Metazoa</taxon>
        <taxon>Spiralia</taxon>
        <taxon>Gnathifera</taxon>
        <taxon>Rotifera</taxon>
        <taxon>Eurotatoria</taxon>
        <taxon>Monogononta</taxon>
        <taxon>Pseudotrocha</taxon>
        <taxon>Ploima</taxon>
        <taxon>Brachionidae</taxon>
        <taxon>Brachionus</taxon>
    </lineage>
</organism>
<evidence type="ECO:0000256" key="7">
    <source>
        <dbReference type="ARBA" id="ARBA00023242"/>
    </source>
</evidence>
<dbReference type="Gene3D" id="4.10.320.30">
    <property type="match status" value="1"/>
</dbReference>
<accession>A0A814A7R9</accession>
<dbReference type="EMBL" id="CAJNOC010002047">
    <property type="protein sequence ID" value="CAF0909173.1"/>
    <property type="molecule type" value="Genomic_DNA"/>
</dbReference>